<dbReference type="PROSITE" id="PS01129">
    <property type="entry name" value="PSI_RLU"/>
    <property type="match status" value="1"/>
</dbReference>
<dbReference type="NCBIfam" id="TIGR00005">
    <property type="entry name" value="rluA_subfam"/>
    <property type="match status" value="1"/>
</dbReference>
<dbReference type="EC" id="5.4.99.-" evidence="5"/>
<dbReference type="InterPro" id="IPR002942">
    <property type="entry name" value="S4_RNA-bd"/>
</dbReference>
<dbReference type="Gene3D" id="3.30.2350.10">
    <property type="entry name" value="Pseudouridine synthase"/>
    <property type="match status" value="1"/>
</dbReference>
<evidence type="ECO:0000259" key="6">
    <source>
        <dbReference type="SMART" id="SM00363"/>
    </source>
</evidence>
<dbReference type="InterPro" id="IPR006224">
    <property type="entry name" value="PsdUridine_synth_RluA-like_CS"/>
</dbReference>
<gene>
    <name evidence="7" type="ORF">ABID56_000146</name>
</gene>
<dbReference type="PANTHER" id="PTHR21600">
    <property type="entry name" value="MITOCHONDRIAL RNA PSEUDOURIDINE SYNTHASE"/>
    <property type="match status" value="1"/>
</dbReference>
<keyword evidence="8" id="KW-1185">Reference proteome</keyword>
<evidence type="ECO:0000256" key="5">
    <source>
        <dbReference type="RuleBase" id="RU362028"/>
    </source>
</evidence>
<comment type="caution">
    <text evidence="7">The sequence shown here is derived from an EMBL/GenBank/DDBJ whole genome shotgun (WGS) entry which is preliminary data.</text>
</comment>
<dbReference type="PROSITE" id="PS50889">
    <property type="entry name" value="S4"/>
    <property type="match status" value="1"/>
</dbReference>
<evidence type="ECO:0000313" key="7">
    <source>
        <dbReference type="EMBL" id="MET3682067.1"/>
    </source>
</evidence>
<dbReference type="InterPro" id="IPR006145">
    <property type="entry name" value="PsdUridine_synth_RsuA/RluA"/>
</dbReference>
<evidence type="ECO:0000256" key="4">
    <source>
        <dbReference type="PROSITE-ProRule" id="PRU00182"/>
    </source>
</evidence>
<dbReference type="RefSeq" id="WP_354218452.1">
    <property type="nucleotide sequence ID" value="NZ_JBEPMX010000001.1"/>
</dbReference>
<evidence type="ECO:0000256" key="1">
    <source>
        <dbReference type="ARBA" id="ARBA00000073"/>
    </source>
</evidence>
<comment type="function">
    <text evidence="5">Responsible for synthesis of pseudouridine from uracil.</text>
</comment>
<name>A0ABV2KSF6_9BACI</name>
<keyword evidence="4" id="KW-0694">RNA-binding</keyword>
<dbReference type="Gene3D" id="3.10.290.10">
    <property type="entry name" value="RNA-binding S4 domain"/>
    <property type="match status" value="1"/>
</dbReference>
<dbReference type="GO" id="GO:0160140">
    <property type="term" value="F:23S rRNA pseudouridine(1911/1915/1917) synthase activity"/>
    <property type="evidence" value="ECO:0007669"/>
    <property type="project" value="UniProtKB-EC"/>
</dbReference>
<dbReference type="EMBL" id="JBEPMX010000001">
    <property type="protein sequence ID" value="MET3682067.1"/>
    <property type="molecule type" value="Genomic_DNA"/>
</dbReference>
<evidence type="ECO:0000313" key="8">
    <source>
        <dbReference type="Proteomes" id="UP001549167"/>
    </source>
</evidence>
<dbReference type="InterPro" id="IPR020103">
    <property type="entry name" value="PsdUridine_synth_cat_dom_sf"/>
</dbReference>
<comment type="catalytic activity">
    <reaction evidence="1 5">
        <text>a uridine in RNA = a pseudouridine in RNA</text>
        <dbReference type="Rhea" id="RHEA:48348"/>
        <dbReference type="Rhea" id="RHEA-COMP:12068"/>
        <dbReference type="Rhea" id="RHEA-COMP:12069"/>
        <dbReference type="ChEBI" id="CHEBI:65314"/>
        <dbReference type="ChEBI" id="CHEBI:65315"/>
    </reaction>
</comment>
<dbReference type="SUPFAM" id="SSF55120">
    <property type="entry name" value="Pseudouridine synthase"/>
    <property type="match status" value="1"/>
</dbReference>
<dbReference type="Pfam" id="PF00849">
    <property type="entry name" value="PseudoU_synth_2"/>
    <property type="match status" value="1"/>
</dbReference>
<dbReference type="CDD" id="cd02869">
    <property type="entry name" value="PseudoU_synth_RluA_like"/>
    <property type="match status" value="1"/>
</dbReference>
<feature type="domain" description="RNA-binding S4" evidence="6">
    <location>
        <begin position="16"/>
        <end position="80"/>
    </location>
</feature>
<dbReference type="InterPro" id="IPR036986">
    <property type="entry name" value="S4_RNA-bd_sf"/>
</dbReference>
<accession>A0ABV2KSF6</accession>
<proteinExistence type="inferred from homology"/>
<dbReference type="SMART" id="SM00363">
    <property type="entry name" value="S4"/>
    <property type="match status" value="1"/>
</dbReference>
<evidence type="ECO:0000256" key="3">
    <source>
        <dbReference type="ARBA" id="ARBA00023235"/>
    </source>
</evidence>
<comment type="similarity">
    <text evidence="2 5">Belongs to the pseudouridine synthase RluA family.</text>
</comment>
<sequence length="304" mass="34361">MTETKQYTIDETYAQKRIDHVLAQLNNEASRSQVQSWVKDGYVTVNQTPVKNNYKCQIGDVIEWQEPEPEDMSLEPENIPLDIRYEDEHLLVVNKPKGMVVHPAFGHESGTLVNALLYHCDDLSGINGVNRPGIVHRIDKDTSGLLVVAKHDQAHERLSEQLANKDIKRQYEALVHGVISHELGTIDAPIGRDANDRQKMAIVDGGKPAITHFSVVEQFQDYTHVSCELETGRTHQIRVHFKYINHPLVGDPKYGYRKTLDVDGQALHAKSLSFLHPVSGEEMMMAAEPPQIFLDTIDQIKKMS</sequence>
<dbReference type="Proteomes" id="UP001549167">
    <property type="component" value="Unassembled WGS sequence"/>
</dbReference>
<dbReference type="CDD" id="cd00165">
    <property type="entry name" value="S4"/>
    <property type="match status" value="1"/>
</dbReference>
<evidence type="ECO:0000256" key="2">
    <source>
        <dbReference type="ARBA" id="ARBA00010876"/>
    </source>
</evidence>
<keyword evidence="3 5" id="KW-0413">Isomerase</keyword>
<reference evidence="7 8" key="1">
    <citation type="submission" date="2024-06" db="EMBL/GenBank/DDBJ databases">
        <title>Genomic Encyclopedia of Type Strains, Phase IV (KMG-IV): sequencing the most valuable type-strain genomes for metagenomic binning, comparative biology and taxonomic classification.</title>
        <authorList>
            <person name="Goeker M."/>
        </authorList>
    </citation>
    <scope>NUCLEOTIDE SEQUENCE [LARGE SCALE GENOMIC DNA]</scope>
    <source>
        <strain evidence="7 8">DSM 23520</strain>
    </source>
</reference>
<organism evidence="7 8">
    <name type="scientific">Alkalibacillus flavidus</name>
    <dbReference type="NCBI Taxonomy" id="546021"/>
    <lineage>
        <taxon>Bacteria</taxon>
        <taxon>Bacillati</taxon>
        <taxon>Bacillota</taxon>
        <taxon>Bacilli</taxon>
        <taxon>Bacillales</taxon>
        <taxon>Bacillaceae</taxon>
        <taxon>Alkalibacillus</taxon>
    </lineage>
</organism>
<dbReference type="PANTHER" id="PTHR21600:SF44">
    <property type="entry name" value="RIBOSOMAL LARGE SUBUNIT PSEUDOURIDINE SYNTHASE D"/>
    <property type="match status" value="1"/>
</dbReference>
<dbReference type="InterPro" id="IPR050188">
    <property type="entry name" value="RluA_PseudoU_synthase"/>
</dbReference>
<dbReference type="InterPro" id="IPR006225">
    <property type="entry name" value="PsdUridine_synth_RluC/D"/>
</dbReference>
<protein>
    <recommendedName>
        <fullName evidence="5">Pseudouridine synthase</fullName>
        <ecNumber evidence="5">5.4.99.-</ecNumber>
    </recommendedName>
</protein>
<dbReference type="SUPFAM" id="SSF55174">
    <property type="entry name" value="Alpha-L RNA-binding motif"/>
    <property type="match status" value="1"/>
</dbReference>
<dbReference type="Pfam" id="PF01479">
    <property type="entry name" value="S4"/>
    <property type="match status" value="1"/>
</dbReference>